<proteinExistence type="predicted"/>
<organism evidence="1 2">
    <name type="scientific">Paraburkholderia phenazinium</name>
    <dbReference type="NCBI Taxonomy" id="60549"/>
    <lineage>
        <taxon>Bacteria</taxon>
        <taxon>Pseudomonadati</taxon>
        <taxon>Pseudomonadota</taxon>
        <taxon>Betaproteobacteria</taxon>
        <taxon>Burkholderiales</taxon>
        <taxon>Burkholderiaceae</taxon>
        <taxon>Paraburkholderia</taxon>
    </lineage>
</organism>
<name>A0A1G7U2U8_9BURK</name>
<dbReference type="InterPro" id="IPR055091">
    <property type="entry name" value="WelO5-like"/>
</dbReference>
<dbReference type="Pfam" id="PF22814">
    <property type="entry name" value="WelO5"/>
    <property type="match status" value="1"/>
</dbReference>
<dbReference type="OrthoDB" id="549777at2"/>
<dbReference type="Proteomes" id="UP000199706">
    <property type="component" value="Unassembled WGS sequence"/>
</dbReference>
<dbReference type="AlphaFoldDB" id="A0A1G7U2U8"/>
<gene>
    <name evidence="1" type="ORF">SAMN05216466_103258</name>
</gene>
<accession>A0A1G7U2U8</accession>
<dbReference type="EMBL" id="FNCJ01000003">
    <property type="protein sequence ID" value="SDG41379.1"/>
    <property type="molecule type" value="Genomic_DNA"/>
</dbReference>
<dbReference type="SUPFAM" id="SSF51197">
    <property type="entry name" value="Clavaminate synthase-like"/>
    <property type="match status" value="1"/>
</dbReference>
<dbReference type="RefSeq" id="WP_090683400.1">
    <property type="nucleotide sequence ID" value="NZ_CADERL010000016.1"/>
</dbReference>
<dbReference type="Gene3D" id="2.60.120.620">
    <property type="entry name" value="q2cbj1_9rhob like domain"/>
    <property type="match status" value="1"/>
</dbReference>
<evidence type="ECO:0000313" key="2">
    <source>
        <dbReference type="Proteomes" id="UP000199706"/>
    </source>
</evidence>
<protein>
    <submittedName>
        <fullName evidence="1">2OG-Fe(II) oxygenase superfamily protein</fullName>
    </submittedName>
</protein>
<sequence length="271" mass="30423">METLARPQSQATVPAVVAHELNTDTLLKLAAREIGAIHVKGFYPKAVAEKVADYAIDHPKLGHYNKKYTSSVGRICMPHIDSEWNEEAARKYHSEAVENIHDLRSMFAPYATPADQVRLLLQEFWPGGANIQRLHGRTCFVGAIRVFRPSTSKFYPHHDRIDEESNAPELEGIVEQLVANMYLRTPTEGGDLQLWLRDPSEDEKVLIRDVEGLLPESVESPALVLHPDAGDLIIFSSRMLHAVTPSRDNHRIGMAAFIGCYGPHRPLAYWS</sequence>
<evidence type="ECO:0000313" key="1">
    <source>
        <dbReference type="EMBL" id="SDG41379.1"/>
    </source>
</evidence>
<reference evidence="1 2" key="1">
    <citation type="submission" date="2016-10" db="EMBL/GenBank/DDBJ databases">
        <authorList>
            <person name="de Groot N.N."/>
        </authorList>
    </citation>
    <scope>NUCLEOTIDE SEQUENCE [LARGE SCALE GENOMIC DNA]</scope>
    <source>
        <strain evidence="1 2">LMG 2247</strain>
    </source>
</reference>